<comment type="caution">
    <text evidence="2">The sequence shown here is derived from an EMBL/GenBank/DDBJ whole genome shotgun (WGS) entry which is preliminary data.</text>
</comment>
<protein>
    <submittedName>
        <fullName evidence="2">Uncharacterized protein</fullName>
    </submittedName>
</protein>
<evidence type="ECO:0000313" key="2">
    <source>
        <dbReference type="EMBL" id="GGB05246.1"/>
    </source>
</evidence>
<dbReference type="RefSeq" id="WP_188933196.1">
    <property type="nucleotide sequence ID" value="NZ_BMJC01000003.1"/>
</dbReference>
<keyword evidence="3" id="KW-1185">Reference proteome</keyword>
<name>A0A8J2UE61_9BACT</name>
<feature type="transmembrane region" description="Helical" evidence="1">
    <location>
        <begin position="90"/>
        <end position="111"/>
    </location>
</feature>
<accession>A0A8J2UE61</accession>
<proteinExistence type="predicted"/>
<keyword evidence="1" id="KW-0472">Membrane</keyword>
<evidence type="ECO:0000256" key="1">
    <source>
        <dbReference type="SAM" id="Phobius"/>
    </source>
</evidence>
<feature type="transmembrane region" description="Helical" evidence="1">
    <location>
        <begin position="117"/>
        <end position="142"/>
    </location>
</feature>
<dbReference type="Proteomes" id="UP000607559">
    <property type="component" value="Unassembled WGS sequence"/>
</dbReference>
<evidence type="ECO:0000313" key="3">
    <source>
        <dbReference type="Proteomes" id="UP000607559"/>
    </source>
</evidence>
<dbReference type="EMBL" id="BMJC01000003">
    <property type="protein sequence ID" value="GGB05246.1"/>
    <property type="molecule type" value="Genomic_DNA"/>
</dbReference>
<dbReference type="AlphaFoldDB" id="A0A8J2UE61"/>
<keyword evidence="1" id="KW-0812">Transmembrane</keyword>
<reference evidence="2" key="2">
    <citation type="submission" date="2020-09" db="EMBL/GenBank/DDBJ databases">
        <authorList>
            <person name="Sun Q."/>
            <person name="Zhou Y."/>
        </authorList>
    </citation>
    <scope>NUCLEOTIDE SEQUENCE</scope>
    <source>
        <strain evidence="2">CGMCC 1.15448</strain>
    </source>
</reference>
<organism evidence="2 3">
    <name type="scientific">Puia dinghuensis</name>
    <dbReference type="NCBI Taxonomy" id="1792502"/>
    <lineage>
        <taxon>Bacteria</taxon>
        <taxon>Pseudomonadati</taxon>
        <taxon>Bacteroidota</taxon>
        <taxon>Chitinophagia</taxon>
        <taxon>Chitinophagales</taxon>
        <taxon>Chitinophagaceae</taxon>
        <taxon>Puia</taxon>
    </lineage>
</organism>
<gene>
    <name evidence="2" type="ORF">GCM10011511_30740</name>
</gene>
<sequence>MFRTSTTFIKAQNPAASKAMLLDFYQQELEYQRVPNITVGEDAIYFRNRPLAFGGGRFGNQYFCFTSGKILIQDTDSEYQVFLEGDLSRIMGLGGALAGICGLAIVITVGFNAIAVALALIIFLLVSVVNYLYTLFFFPVYFTDLRNEMEESIQNIS</sequence>
<reference evidence="2" key="1">
    <citation type="journal article" date="2014" name="Int. J. Syst. Evol. Microbiol.">
        <title>Complete genome sequence of Corynebacterium casei LMG S-19264T (=DSM 44701T), isolated from a smear-ripened cheese.</title>
        <authorList>
            <consortium name="US DOE Joint Genome Institute (JGI-PGF)"/>
            <person name="Walter F."/>
            <person name="Albersmeier A."/>
            <person name="Kalinowski J."/>
            <person name="Ruckert C."/>
        </authorList>
    </citation>
    <scope>NUCLEOTIDE SEQUENCE</scope>
    <source>
        <strain evidence="2">CGMCC 1.15448</strain>
    </source>
</reference>
<keyword evidence="1" id="KW-1133">Transmembrane helix</keyword>